<evidence type="ECO:0000313" key="1">
    <source>
        <dbReference type="EMBL" id="GBN59090.1"/>
    </source>
</evidence>
<protein>
    <submittedName>
        <fullName evidence="1">Uncharacterized protein</fullName>
    </submittedName>
</protein>
<dbReference type="EMBL" id="BGPR01013065">
    <property type="protein sequence ID" value="GBN59090.1"/>
    <property type="molecule type" value="Genomic_DNA"/>
</dbReference>
<accession>A0A4Y2Q868</accession>
<organism evidence="1 2">
    <name type="scientific">Araneus ventricosus</name>
    <name type="common">Orbweaver spider</name>
    <name type="synonym">Epeira ventricosa</name>
    <dbReference type="NCBI Taxonomy" id="182803"/>
    <lineage>
        <taxon>Eukaryota</taxon>
        <taxon>Metazoa</taxon>
        <taxon>Ecdysozoa</taxon>
        <taxon>Arthropoda</taxon>
        <taxon>Chelicerata</taxon>
        <taxon>Arachnida</taxon>
        <taxon>Araneae</taxon>
        <taxon>Araneomorphae</taxon>
        <taxon>Entelegynae</taxon>
        <taxon>Araneoidea</taxon>
        <taxon>Araneidae</taxon>
        <taxon>Araneus</taxon>
    </lineage>
</organism>
<feature type="non-terminal residue" evidence="1">
    <location>
        <position position="1"/>
    </location>
</feature>
<keyword evidence="2" id="KW-1185">Reference proteome</keyword>
<name>A0A4Y2Q868_ARAVE</name>
<comment type="caution">
    <text evidence="1">The sequence shown here is derived from an EMBL/GenBank/DDBJ whole genome shotgun (WGS) entry which is preliminary data.</text>
</comment>
<dbReference type="Proteomes" id="UP000499080">
    <property type="component" value="Unassembled WGS sequence"/>
</dbReference>
<sequence length="181" mass="20146">ALYNDAGINLLANRIFFPAFKTFCQKLIPLTIAAHAPAGTMTIVGMSSGVVQFSTIAVPLTDALNGKCRKVVVGQGICCESITGYSVKQALTNRKTGRFILRTITVNLYCRRMPPTMVQVVLSQVPEDDENTQSFTLTENFRMWREEVLCKWLPAIVFGIQRLGNTIYGWPGLHYCDSLIH</sequence>
<evidence type="ECO:0000313" key="2">
    <source>
        <dbReference type="Proteomes" id="UP000499080"/>
    </source>
</evidence>
<reference evidence="1 2" key="1">
    <citation type="journal article" date="2019" name="Sci. Rep.">
        <title>Orb-weaving spider Araneus ventricosus genome elucidates the spidroin gene catalogue.</title>
        <authorList>
            <person name="Kono N."/>
            <person name="Nakamura H."/>
            <person name="Ohtoshi R."/>
            <person name="Moran D.A.P."/>
            <person name="Shinohara A."/>
            <person name="Yoshida Y."/>
            <person name="Fujiwara M."/>
            <person name="Mori M."/>
            <person name="Tomita M."/>
            <person name="Arakawa K."/>
        </authorList>
    </citation>
    <scope>NUCLEOTIDE SEQUENCE [LARGE SCALE GENOMIC DNA]</scope>
</reference>
<proteinExistence type="predicted"/>
<gene>
    <name evidence="1" type="ORF">AVEN_125305_1</name>
</gene>
<dbReference type="AlphaFoldDB" id="A0A4Y2Q868"/>